<dbReference type="Pfam" id="PF00093">
    <property type="entry name" value="VWC"/>
    <property type="match status" value="3"/>
</dbReference>
<dbReference type="GO" id="GO:0009953">
    <property type="term" value="P:dorsal/ventral pattern formation"/>
    <property type="evidence" value="ECO:0007669"/>
    <property type="project" value="TreeGrafter"/>
</dbReference>
<evidence type="ECO:0008006" key="6">
    <source>
        <dbReference type="Google" id="ProtNLM"/>
    </source>
</evidence>
<evidence type="ECO:0000313" key="5">
    <source>
        <dbReference type="Proteomes" id="UP000014500"/>
    </source>
</evidence>
<protein>
    <recommendedName>
        <fullName evidence="6">VWFC domain-containing protein</fullName>
    </recommendedName>
</protein>
<dbReference type="EMBL" id="JH432011">
    <property type="status" value="NOT_ANNOTATED_CDS"/>
    <property type="molecule type" value="Genomic_DNA"/>
</dbReference>
<dbReference type="GO" id="GO:0036122">
    <property type="term" value="F:BMP binding"/>
    <property type="evidence" value="ECO:0007669"/>
    <property type="project" value="TreeGrafter"/>
</dbReference>
<dbReference type="PROSITE" id="PS50184">
    <property type="entry name" value="VWFC_2"/>
    <property type="match status" value="3"/>
</dbReference>
<reference evidence="5" key="1">
    <citation type="submission" date="2011-05" db="EMBL/GenBank/DDBJ databases">
        <authorList>
            <person name="Richards S.R."/>
            <person name="Qu J."/>
            <person name="Jiang H."/>
            <person name="Jhangiani S.N."/>
            <person name="Agravi P."/>
            <person name="Goodspeed R."/>
            <person name="Gross S."/>
            <person name="Mandapat C."/>
            <person name="Jackson L."/>
            <person name="Mathew T."/>
            <person name="Pu L."/>
            <person name="Thornton R."/>
            <person name="Saada N."/>
            <person name="Wilczek-Boney K.B."/>
            <person name="Lee S."/>
            <person name="Kovar C."/>
            <person name="Wu Y."/>
            <person name="Scherer S.E."/>
            <person name="Worley K.C."/>
            <person name="Muzny D.M."/>
            <person name="Gibbs R."/>
        </authorList>
    </citation>
    <scope>NUCLEOTIDE SEQUENCE</scope>
    <source>
        <strain evidence="5">Brora</strain>
    </source>
</reference>
<dbReference type="InterPro" id="IPR052278">
    <property type="entry name" value="Chordin-like_regulators"/>
</dbReference>
<dbReference type="Pfam" id="PF07452">
    <property type="entry name" value="CHRD"/>
    <property type="match status" value="1"/>
</dbReference>
<dbReference type="STRING" id="126957.T1JBK0"/>
<dbReference type="EnsemblMetazoa" id="SMAR011148-RA">
    <property type="protein sequence ID" value="SMAR011148-PA"/>
    <property type="gene ID" value="SMAR011148"/>
</dbReference>
<name>T1JBK0_STRMM</name>
<dbReference type="PANTHER" id="PTHR46526">
    <property type="entry name" value="CHORDIN"/>
    <property type="match status" value="1"/>
</dbReference>
<sequence length="849" mass="94660">MWYRKKDELSAVYVAETLKMNVLNPTVTNLSCYQGSVVNYAQMDLMVSYLPAISSFDVMEDDDRNSNEFAALLTGIGMDPPVATSYTGHARFTFSKKNLHYSIYLGRHEQLAHVRFVDSSGRILEEVEADPDVVRAKSYKICGEWRKIPKIYRKLLRDEKIHLELAQTKEADALIKGAVIRYRSLSTETFSALLRPPDGAPQLDGAGGMVIISSMSTTASIVHFLITFNGIVSDYDIAGLPMVFKAISEEKTPNVILEETVKLAKPNNSLSVLEWKIELSPKELRYLLMGSTLLSLAPKFKPDMSLSGRIMPKLTCNSFQAVLSSGNSFEEEKPFTQAAGYATITLNDDNTIAYSVYVTGLSSKLLALTLEAHQKKKLHVVENLISTFNNSWANGTFSRRTPREMEMLLAGEFSLNLATEKYESEARGTINQRLYTEAHSVSAPVLLTGPHTSAVGLAWIHVDAACKLSYDFVLSGLENERGMVHNYLVELVESAQNNDGERRLLQTTTATESEDVVDEIGRGTLSRVDSKVTFFQVNQSGEHLVVRGRINNVHVPLACLPQYEQFGDYTHETNHITEETYKCFYEGKFFEDGSQWTSQHDSCMMCSCRRDRVSCDPVICPKPQCNDIVQLIGECCPSCPSAVNSDNSMDNKENASKGCYFDGDKKWHQAGTIWHPYLPPFGFSKCAVCTCDAYTLTVECQRTTCPPLPCDERHAIRAEPEACCKICPVTTPPSIFQTKDVMKDEGSAKNVSDFLSEGGCIRRDQVFANGQEWHPRLAPFGEEKCIRCNCKDGKIICKRQKCPALHCENRVELADQCCPKCAGISSFISDGSTSIKYRHKGSGRHKGKQ</sequence>
<feature type="domain" description="CHRD" evidence="3">
    <location>
        <begin position="186"/>
        <end position="314"/>
    </location>
</feature>
<dbReference type="InterPro" id="IPR010895">
    <property type="entry name" value="CHRD"/>
</dbReference>
<dbReference type="SUPFAM" id="SSF57603">
    <property type="entry name" value="FnI-like domain"/>
    <property type="match status" value="3"/>
</dbReference>
<evidence type="ECO:0000259" key="3">
    <source>
        <dbReference type="PROSITE" id="PS50933"/>
    </source>
</evidence>
<dbReference type="SMART" id="SM00214">
    <property type="entry name" value="VWC"/>
    <property type="match status" value="3"/>
</dbReference>
<proteinExistence type="predicted"/>
<evidence type="ECO:0000256" key="1">
    <source>
        <dbReference type="PROSITE-ProRule" id="PRU00230"/>
    </source>
</evidence>
<dbReference type="PhylomeDB" id="T1JBK0"/>
<dbReference type="GO" id="GO:0030514">
    <property type="term" value="P:negative regulation of BMP signaling pathway"/>
    <property type="evidence" value="ECO:0007669"/>
    <property type="project" value="TreeGrafter"/>
</dbReference>
<evidence type="ECO:0000313" key="4">
    <source>
        <dbReference type="EnsemblMetazoa" id="SMAR011148-PA"/>
    </source>
</evidence>
<dbReference type="Proteomes" id="UP000014500">
    <property type="component" value="Unassembled WGS sequence"/>
</dbReference>
<dbReference type="SMART" id="SM00754">
    <property type="entry name" value="CHRD"/>
    <property type="match status" value="3"/>
</dbReference>
<feature type="domain" description="CHRD" evidence="3">
    <location>
        <begin position="315"/>
        <end position="435"/>
    </location>
</feature>
<keyword evidence="5" id="KW-1185">Reference proteome</keyword>
<reference evidence="4" key="2">
    <citation type="submission" date="2015-02" db="UniProtKB">
        <authorList>
            <consortium name="EnsemblMetazoa"/>
        </authorList>
    </citation>
    <scope>IDENTIFICATION</scope>
</reference>
<dbReference type="OMA" id="TGRFTFH"/>
<organism evidence="4 5">
    <name type="scientific">Strigamia maritima</name>
    <name type="common">European centipede</name>
    <name type="synonym">Geophilus maritimus</name>
    <dbReference type="NCBI Taxonomy" id="126957"/>
    <lineage>
        <taxon>Eukaryota</taxon>
        <taxon>Metazoa</taxon>
        <taxon>Ecdysozoa</taxon>
        <taxon>Arthropoda</taxon>
        <taxon>Myriapoda</taxon>
        <taxon>Chilopoda</taxon>
        <taxon>Pleurostigmophora</taxon>
        <taxon>Geophilomorpha</taxon>
        <taxon>Linotaeniidae</taxon>
        <taxon>Strigamia</taxon>
    </lineage>
</organism>
<feature type="domain" description="VWFC" evidence="2">
    <location>
        <begin position="581"/>
        <end position="640"/>
    </location>
</feature>
<feature type="domain" description="VWFC" evidence="2">
    <location>
        <begin position="657"/>
        <end position="728"/>
    </location>
</feature>
<dbReference type="PROSITE" id="PS50933">
    <property type="entry name" value="CHRD"/>
    <property type="match status" value="3"/>
</dbReference>
<dbReference type="GO" id="GO:0005615">
    <property type="term" value="C:extracellular space"/>
    <property type="evidence" value="ECO:0007669"/>
    <property type="project" value="TreeGrafter"/>
</dbReference>
<dbReference type="Gene3D" id="6.20.200.20">
    <property type="match status" value="3"/>
</dbReference>
<dbReference type="eggNOG" id="ENOG502QR4J">
    <property type="taxonomic scope" value="Eukaryota"/>
</dbReference>
<dbReference type="InterPro" id="IPR001007">
    <property type="entry name" value="VWF_dom"/>
</dbReference>
<evidence type="ECO:0000259" key="2">
    <source>
        <dbReference type="PROSITE" id="PS50184"/>
    </source>
</evidence>
<dbReference type="AlphaFoldDB" id="T1JBK0"/>
<keyword evidence="1" id="KW-0217">Developmental protein</keyword>
<dbReference type="PANTHER" id="PTHR46526:SF1">
    <property type="entry name" value="CHORDIN"/>
    <property type="match status" value="1"/>
</dbReference>
<dbReference type="PROSITE" id="PS01208">
    <property type="entry name" value="VWFC_1"/>
    <property type="match status" value="2"/>
</dbReference>
<feature type="domain" description="CHRD" evidence="3">
    <location>
        <begin position="65"/>
        <end position="184"/>
    </location>
</feature>
<feature type="domain" description="VWFC" evidence="2">
    <location>
        <begin position="758"/>
        <end position="822"/>
    </location>
</feature>
<dbReference type="HOGENOM" id="CLU_008477_0_0_1"/>
<accession>T1JBK0</accession>